<dbReference type="RefSeq" id="WP_188929125.1">
    <property type="nucleotide sequence ID" value="NZ_BMJC01000001.1"/>
</dbReference>
<sequence length="82" mass="8932">MNTQIELHIEELVVHGVQPHDARAIGLAVERELSLLLTRHGMPQGLTRDRRLGVLDGGVIKSNGGREIAGAVFNGMRNAKIK</sequence>
<evidence type="ECO:0000313" key="1">
    <source>
        <dbReference type="EMBL" id="GGA88684.1"/>
    </source>
</evidence>
<reference evidence="1" key="2">
    <citation type="submission" date="2020-09" db="EMBL/GenBank/DDBJ databases">
        <authorList>
            <person name="Sun Q."/>
            <person name="Zhou Y."/>
        </authorList>
    </citation>
    <scope>NUCLEOTIDE SEQUENCE</scope>
    <source>
        <strain evidence="1">CGMCC 1.15448</strain>
    </source>
</reference>
<dbReference type="EMBL" id="BMJC01000001">
    <property type="protein sequence ID" value="GGA88684.1"/>
    <property type="molecule type" value="Genomic_DNA"/>
</dbReference>
<dbReference type="Proteomes" id="UP000607559">
    <property type="component" value="Unassembled WGS sequence"/>
</dbReference>
<dbReference type="AlphaFoldDB" id="A0A8J2UA03"/>
<organism evidence="1 2">
    <name type="scientific">Puia dinghuensis</name>
    <dbReference type="NCBI Taxonomy" id="1792502"/>
    <lineage>
        <taxon>Bacteria</taxon>
        <taxon>Pseudomonadati</taxon>
        <taxon>Bacteroidota</taxon>
        <taxon>Chitinophagia</taxon>
        <taxon>Chitinophagales</taxon>
        <taxon>Chitinophagaceae</taxon>
        <taxon>Puia</taxon>
    </lineage>
</organism>
<reference evidence="1" key="1">
    <citation type="journal article" date="2014" name="Int. J. Syst. Evol. Microbiol.">
        <title>Complete genome sequence of Corynebacterium casei LMG S-19264T (=DSM 44701T), isolated from a smear-ripened cheese.</title>
        <authorList>
            <consortium name="US DOE Joint Genome Institute (JGI-PGF)"/>
            <person name="Walter F."/>
            <person name="Albersmeier A."/>
            <person name="Kalinowski J."/>
            <person name="Ruckert C."/>
        </authorList>
    </citation>
    <scope>NUCLEOTIDE SEQUENCE</scope>
    <source>
        <strain evidence="1">CGMCC 1.15448</strain>
    </source>
</reference>
<evidence type="ECO:0000313" key="2">
    <source>
        <dbReference type="Proteomes" id="UP000607559"/>
    </source>
</evidence>
<keyword evidence="2" id="KW-1185">Reference proteome</keyword>
<name>A0A8J2UA03_9BACT</name>
<gene>
    <name evidence="1" type="ORF">GCM10011511_09890</name>
</gene>
<accession>A0A8J2UA03</accession>
<comment type="caution">
    <text evidence="1">The sequence shown here is derived from an EMBL/GenBank/DDBJ whole genome shotgun (WGS) entry which is preliminary data.</text>
</comment>
<protein>
    <submittedName>
        <fullName evidence="1">Uncharacterized protein</fullName>
    </submittedName>
</protein>
<proteinExistence type="predicted"/>